<feature type="signal peptide" evidence="1">
    <location>
        <begin position="1"/>
        <end position="16"/>
    </location>
</feature>
<proteinExistence type="predicted"/>
<evidence type="ECO:0000313" key="2">
    <source>
        <dbReference type="EMBL" id="KAL1630293.1"/>
    </source>
</evidence>
<dbReference type="Proteomes" id="UP001521116">
    <property type="component" value="Unassembled WGS sequence"/>
</dbReference>
<reference evidence="2 3" key="1">
    <citation type="submission" date="2024-02" db="EMBL/GenBank/DDBJ databases">
        <title>De novo assembly and annotation of 12 fungi associated with fruit tree decline syndrome in Ontario, Canada.</title>
        <authorList>
            <person name="Sulman M."/>
            <person name="Ellouze W."/>
            <person name="Ilyukhin E."/>
        </authorList>
    </citation>
    <scope>NUCLEOTIDE SEQUENCE [LARGE SCALE GENOMIC DNA]</scope>
    <source>
        <strain evidence="2 3">M1-105</strain>
    </source>
</reference>
<organism evidence="2 3">
    <name type="scientific">Neofusicoccum ribis</name>
    <dbReference type="NCBI Taxonomy" id="45134"/>
    <lineage>
        <taxon>Eukaryota</taxon>
        <taxon>Fungi</taxon>
        <taxon>Dikarya</taxon>
        <taxon>Ascomycota</taxon>
        <taxon>Pezizomycotina</taxon>
        <taxon>Dothideomycetes</taxon>
        <taxon>Dothideomycetes incertae sedis</taxon>
        <taxon>Botryosphaeriales</taxon>
        <taxon>Botryosphaeriaceae</taxon>
        <taxon>Neofusicoccum</taxon>
    </lineage>
</organism>
<keyword evidence="3" id="KW-1185">Reference proteome</keyword>
<comment type="caution">
    <text evidence="2">The sequence shown here is derived from an EMBL/GenBank/DDBJ whole genome shotgun (WGS) entry which is preliminary data.</text>
</comment>
<accession>A0ABR3SUM7</accession>
<evidence type="ECO:0008006" key="4">
    <source>
        <dbReference type="Google" id="ProtNLM"/>
    </source>
</evidence>
<feature type="chain" id="PRO_5045713433" description="Glycoside hydrolase family 12 protein" evidence="1">
    <location>
        <begin position="17"/>
        <end position="181"/>
    </location>
</feature>
<evidence type="ECO:0000256" key="1">
    <source>
        <dbReference type="SAM" id="SignalP"/>
    </source>
</evidence>
<name>A0ABR3SUM7_9PEZI</name>
<dbReference type="EMBL" id="JAJVDC020000048">
    <property type="protein sequence ID" value="KAL1630293.1"/>
    <property type="molecule type" value="Genomic_DNA"/>
</dbReference>
<gene>
    <name evidence="2" type="ORF">SLS56_004965</name>
</gene>
<evidence type="ECO:0000313" key="3">
    <source>
        <dbReference type="Proteomes" id="UP001521116"/>
    </source>
</evidence>
<protein>
    <recommendedName>
        <fullName evidence="4">Glycoside hydrolase family 12 protein</fullName>
    </recommendedName>
</protein>
<sequence length="181" mass="19054">MQLLSVLAVHALGSAAFSIPAGLTKRKAETNATLVAYGANSSSWPIAYGLSDGLLYITQTPDDSENNLAPVAWDLPSITGENWVVNATFANGTRAGSLYIRPEEDNAVGVLPMASISKINGTVTGFALFATQLVYNNNTQLEAQFWAEETSTSGIYSLVWNSDGVSASGDSYPVVIKGVTS</sequence>
<keyword evidence="1" id="KW-0732">Signal</keyword>